<comment type="caution">
    <text evidence="9">The sequence shown here is derived from an EMBL/GenBank/DDBJ whole genome shotgun (WGS) entry which is preliminary data.</text>
</comment>
<comment type="similarity">
    <text evidence="1 4">Belongs to the glycosyl hydrolase 31 family.</text>
</comment>
<proteinExistence type="inferred from homology"/>
<dbReference type="Gene3D" id="2.60.40.1180">
    <property type="entry name" value="Golgi alpha-mannosidase II"/>
    <property type="match status" value="2"/>
</dbReference>
<dbReference type="Proteomes" id="UP000013988">
    <property type="component" value="Unassembled WGS sequence"/>
</dbReference>
<dbReference type="PROSITE" id="PS00129">
    <property type="entry name" value="GLYCOSYL_HYDROL_F31_1"/>
    <property type="match status" value="1"/>
</dbReference>
<evidence type="ECO:0000256" key="4">
    <source>
        <dbReference type="RuleBase" id="RU361185"/>
    </source>
</evidence>
<dbReference type="Pfam" id="PF01055">
    <property type="entry name" value="Glyco_hydro_31_2nd"/>
    <property type="match status" value="1"/>
</dbReference>
<dbReference type="GO" id="GO:0005975">
    <property type="term" value="P:carbohydrate metabolic process"/>
    <property type="evidence" value="ECO:0007669"/>
    <property type="project" value="InterPro"/>
</dbReference>
<dbReference type="Gene3D" id="2.60.40.1760">
    <property type="entry name" value="glycosyl hydrolase (family 31)"/>
    <property type="match status" value="1"/>
</dbReference>
<dbReference type="RefSeq" id="WP_016207662.1">
    <property type="nucleotide sequence ID" value="NZ_ASRV01000137.1"/>
</dbReference>
<evidence type="ECO:0000313" key="9">
    <source>
        <dbReference type="EMBL" id="EOR24871.1"/>
    </source>
</evidence>
<dbReference type="InterPro" id="IPR017853">
    <property type="entry name" value="GH"/>
</dbReference>
<keyword evidence="2 4" id="KW-0378">Hydrolase</keyword>
<accession>R9CCF2</accession>
<dbReference type="Pfam" id="PF13802">
    <property type="entry name" value="Gal_mutarotas_2"/>
    <property type="match status" value="1"/>
</dbReference>
<feature type="domain" description="Glycoside hydrolase family 31 N-terminal" evidence="6">
    <location>
        <begin position="24"/>
        <end position="208"/>
    </location>
</feature>
<sequence>MFGKLLSYEVNDKEIKIQYEKIEATITVINDEVINFFVPLHRKERNSKAVENLNLRNSNFSVEKNENTLNIATEKLKIVINDDFKIDIYDKNEKVLCRDYRSIRHPFKRRGNGTELAAEEGHVLNGHQNFKVYVAKTMEDNMYFYGLGERTGSLNKKGYHYRNWNTDDPSPHGETFEQLYKSIPFLISIKDEEAFGIFFDNHFESHFDMGKENSEYYYFSAVGGNLDYYFIYGPEVKDVVNEYTNLTGKTPLPQLWTLGYQQCRWSYAPKERVMEIAKSFRERGIPCDTLYLDIDYMDDFRVFTWDNKKFENPREFTDELKNMGFKLVTIIDPGVKIDKEYSIYAEGIKNDYFAKDKDGIVYKNRVWPGDSVYPDFMNPKVRQWWAENQKIMIDSGVSGIWNDMNEPASFNGPLPDDVMFNDNGLEVTHKEIHNIYGHMMSKATYEGIKEYTNKRPFVITRACYAGTQKYSTVWTGDNQSTWEHLRMSIPMLMTLGLSGVSFCGTDVGGFGHDCTGELLSRWVQVGAFTPLFRNHSAMGTRDQEPWTFDKETEEINKKYIKLRYKLIPYLYDLMKECENTGAPIIRPLLFNYQNDKNTYEINDEFLCGDSILVSPVVEQGMKQKLVYLPKGTKWIDFWTGENHNGGQYIIKEAPLDTCPIFVKEASIIPMSIEQNYIGEKSNDELILNIYLSENDSEFKYVHYNDDGESFNYRNGIYNEYEITISNKENIDIKFIINKNDYINKYSKVKFIINNLKTNKNITLNGKKVNLENNAIEINL</sequence>
<dbReference type="Pfam" id="PF21365">
    <property type="entry name" value="Glyco_hydro_31_3rd"/>
    <property type="match status" value="1"/>
</dbReference>
<dbReference type="InterPro" id="IPR025887">
    <property type="entry name" value="Glyco_hydro_31_N_dom"/>
</dbReference>
<dbReference type="Pfam" id="PF17137">
    <property type="entry name" value="DUF5110"/>
    <property type="match status" value="1"/>
</dbReference>
<dbReference type="EMBL" id="ASRV01000137">
    <property type="protein sequence ID" value="EOR24871.1"/>
    <property type="molecule type" value="Genomic_DNA"/>
</dbReference>
<dbReference type="PANTHER" id="PTHR22762:SF166">
    <property type="entry name" value="ALPHA-GLUCOSIDASE"/>
    <property type="match status" value="1"/>
</dbReference>
<evidence type="ECO:0000313" key="10">
    <source>
        <dbReference type="Proteomes" id="UP000013988"/>
    </source>
</evidence>
<dbReference type="SUPFAM" id="SSF74650">
    <property type="entry name" value="Galactose mutarotase-like"/>
    <property type="match status" value="1"/>
</dbReference>
<reference evidence="9 10" key="1">
    <citation type="submission" date="2013-03" db="EMBL/GenBank/DDBJ databases">
        <title>Whole genome shotgun sequencing of Clostridium sartagoforme AAU1.</title>
        <authorList>
            <person name="Joshi C.G."/>
            <person name="Duggirala S.M."/>
            <person name="Nathani N.M."/>
            <person name="Bhatt V.D."/>
            <person name="Patel A.K."/>
            <person name="Pandya P.R."/>
            <person name="KaPatel J.A."/>
        </authorList>
    </citation>
    <scope>NUCLEOTIDE SEQUENCE [LARGE SCALE GENOMIC DNA]</scope>
    <source>
        <strain evidence="9 10">AAU1</strain>
    </source>
</reference>
<dbReference type="PATRIC" id="fig|1202534.3.peg.2311"/>
<evidence type="ECO:0000259" key="7">
    <source>
        <dbReference type="Pfam" id="PF17137"/>
    </source>
</evidence>
<gene>
    <name evidence="9" type="ORF">A500_11654</name>
</gene>
<evidence type="ECO:0000259" key="8">
    <source>
        <dbReference type="Pfam" id="PF21365"/>
    </source>
</evidence>
<dbReference type="OrthoDB" id="176168at2"/>
<feature type="domain" description="DUF5110" evidence="7">
    <location>
        <begin position="684"/>
        <end position="752"/>
    </location>
</feature>
<evidence type="ECO:0000256" key="2">
    <source>
        <dbReference type="ARBA" id="ARBA00022801"/>
    </source>
</evidence>
<dbReference type="AlphaFoldDB" id="R9CCF2"/>
<name>R9CCF2_9CLOT</name>
<keyword evidence="3 4" id="KW-0326">Glycosidase</keyword>
<dbReference type="SUPFAM" id="SSF51011">
    <property type="entry name" value="Glycosyl hydrolase domain"/>
    <property type="match status" value="1"/>
</dbReference>
<evidence type="ECO:0000259" key="6">
    <source>
        <dbReference type="Pfam" id="PF13802"/>
    </source>
</evidence>
<feature type="domain" description="Glycosyl hydrolase family 31 C-terminal" evidence="8">
    <location>
        <begin position="581"/>
        <end position="668"/>
    </location>
</feature>
<evidence type="ECO:0000256" key="1">
    <source>
        <dbReference type="ARBA" id="ARBA00007806"/>
    </source>
</evidence>
<dbReference type="InterPro" id="IPR030458">
    <property type="entry name" value="Glyco_hydro_31_AS"/>
</dbReference>
<dbReference type="Gene3D" id="3.20.20.80">
    <property type="entry name" value="Glycosidases"/>
    <property type="match status" value="2"/>
</dbReference>
<dbReference type="InterPro" id="IPR048395">
    <property type="entry name" value="Glyco_hydro_31_C"/>
</dbReference>
<evidence type="ECO:0000256" key="3">
    <source>
        <dbReference type="ARBA" id="ARBA00023295"/>
    </source>
</evidence>
<dbReference type="InterPro" id="IPR000322">
    <property type="entry name" value="Glyco_hydro_31_TIM"/>
</dbReference>
<dbReference type="CDD" id="cd06604">
    <property type="entry name" value="GH31_glucosidase_II_MalA"/>
    <property type="match status" value="1"/>
</dbReference>
<protein>
    <submittedName>
        <fullName evidence="9">Alpha-glucosidase</fullName>
    </submittedName>
</protein>
<feature type="domain" description="Glycoside hydrolase family 31 TIM barrel" evidence="5">
    <location>
        <begin position="250"/>
        <end position="573"/>
    </location>
</feature>
<dbReference type="PANTHER" id="PTHR22762">
    <property type="entry name" value="ALPHA-GLUCOSIDASE"/>
    <property type="match status" value="1"/>
</dbReference>
<evidence type="ECO:0000259" key="5">
    <source>
        <dbReference type="Pfam" id="PF01055"/>
    </source>
</evidence>
<dbReference type="InterPro" id="IPR013780">
    <property type="entry name" value="Glyco_hydro_b"/>
</dbReference>
<dbReference type="CDD" id="cd14752">
    <property type="entry name" value="GH31_N"/>
    <property type="match status" value="1"/>
</dbReference>
<dbReference type="InterPro" id="IPR011013">
    <property type="entry name" value="Gal_mutarotase_sf_dom"/>
</dbReference>
<dbReference type="GO" id="GO:0030246">
    <property type="term" value="F:carbohydrate binding"/>
    <property type="evidence" value="ECO:0007669"/>
    <property type="project" value="InterPro"/>
</dbReference>
<keyword evidence="10" id="KW-1185">Reference proteome</keyword>
<dbReference type="SUPFAM" id="SSF51445">
    <property type="entry name" value="(Trans)glycosidases"/>
    <property type="match status" value="1"/>
</dbReference>
<organism evidence="9 10">
    <name type="scientific">Clostridium sartagoforme AAU1</name>
    <dbReference type="NCBI Taxonomy" id="1202534"/>
    <lineage>
        <taxon>Bacteria</taxon>
        <taxon>Bacillati</taxon>
        <taxon>Bacillota</taxon>
        <taxon>Clostridia</taxon>
        <taxon>Eubacteriales</taxon>
        <taxon>Clostridiaceae</taxon>
        <taxon>Clostridium</taxon>
    </lineage>
</organism>
<dbReference type="InterPro" id="IPR033403">
    <property type="entry name" value="DUF5110"/>
</dbReference>
<dbReference type="GO" id="GO:0004553">
    <property type="term" value="F:hydrolase activity, hydrolyzing O-glycosyl compounds"/>
    <property type="evidence" value="ECO:0007669"/>
    <property type="project" value="InterPro"/>
</dbReference>